<sequence>MENIFEHINDILSDWVPINVGGNLAKDKYQKYIPTIVKRLKNKNDLISYLEHILTDELDTGYDKNNDKHKQELDRIIQEMLSSQK</sequence>
<gene>
    <name evidence="2" type="ORF">NCTC11458_00427</name>
    <name evidence="1" type="ORF">OL231_10905</name>
</gene>
<dbReference type="AlphaFoldDB" id="A0A7Z8YBA2"/>
<proteinExistence type="predicted"/>
<dbReference type="Proteomes" id="UP000276733">
    <property type="component" value="Unassembled WGS sequence"/>
</dbReference>
<evidence type="ECO:0000313" key="2">
    <source>
        <dbReference type="EMBL" id="VDG81144.1"/>
    </source>
</evidence>
<dbReference type="RefSeq" id="WP_178976776.1">
    <property type="nucleotide sequence ID" value="NZ_CP110228.1"/>
</dbReference>
<dbReference type="EMBL" id="CP110230">
    <property type="protein sequence ID" value="UZD40663.1"/>
    <property type="molecule type" value="Genomic_DNA"/>
</dbReference>
<evidence type="ECO:0000313" key="3">
    <source>
        <dbReference type="Proteomes" id="UP000276733"/>
    </source>
</evidence>
<protein>
    <submittedName>
        <fullName evidence="2">Uncharacterized protein</fullName>
    </submittedName>
</protein>
<dbReference type="Proteomes" id="UP001163262">
    <property type="component" value="Chromosome"/>
</dbReference>
<accession>A0A7Z8YBA2</accession>
<dbReference type="EMBL" id="UYIQ01000001">
    <property type="protein sequence ID" value="VDG81144.1"/>
    <property type="molecule type" value="Genomic_DNA"/>
</dbReference>
<reference evidence="1" key="2">
    <citation type="submission" date="2022-10" db="EMBL/GenBank/DDBJ databases">
        <title>Complete genome sequence of Capnocytophaga ochracea KCOM 2812 isolated from actinomycosis lesion.</title>
        <authorList>
            <person name="Kook J.-K."/>
            <person name="Park S.-N."/>
            <person name="Lim Y.K."/>
        </authorList>
    </citation>
    <scope>NUCLEOTIDE SEQUENCE</scope>
    <source>
        <strain evidence="1">KCOM 28121</strain>
    </source>
</reference>
<organism evidence="2 3">
    <name type="scientific">Capnocytophaga ochracea</name>
    <dbReference type="NCBI Taxonomy" id="1018"/>
    <lineage>
        <taxon>Bacteria</taxon>
        <taxon>Pseudomonadati</taxon>
        <taxon>Bacteroidota</taxon>
        <taxon>Flavobacteriia</taxon>
        <taxon>Flavobacteriales</taxon>
        <taxon>Flavobacteriaceae</taxon>
        <taxon>Capnocytophaga</taxon>
    </lineage>
</organism>
<reference evidence="2 3" key="1">
    <citation type="submission" date="2018-11" db="EMBL/GenBank/DDBJ databases">
        <authorList>
            <consortium name="Pathogen Informatics"/>
        </authorList>
    </citation>
    <scope>NUCLEOTIDE SEQUENCE [LARGE SCALE GENOMIC DNA]</scope>
    <source>
        <strain evidence="2 3">NCTC11458</strain>
    </source>
</reference>
<name>A0A7Z8YBA2_CAPOC</name>
<evidence type="ECO:0000313" key="1">
    <source>
        <dbReference type="EMBL" id="UZD40663.1"/>
    </source>
</evidence>